<evidence type="ECO:0000313" key="2">
    <source>
        <dbReference type="Proteomes" id="UP001150581"/>
    </source>
</evidence>
<proteinExistence type="predicted"/>
<evidence type="ECO:0000313" key="1">
    <source>
        <dbReference type="EMBL" id="KAJ1901878.1"/>
    </source>
</evidence>
<reference evidence="1" key="1">
    <citation type="submission" date="2022-07" db="EMBL/GenBank/DDBJ databases">
        <title>Phylogenomic reconstructions and comparative analyses of Kickxellomycotina fungi.</title>
        <authorList>
            <person name="Reynolds N.K."/>
            <person name="Stajich J.E."/>
            <person name="Barry K."/>
            <person name="Grigoriev I.V."/>
            <person name="Crous P."/>
            <person name="Smith M.E."/>
        </authorList>
    </citation>
    <scope>NUCLEOTIDE SEQUENCE</scope>
    <source>
        <strain evidence="1">Benny 63K</strain>
    </source>
</reference>
<protein>
    <submittedName>
        <fullName evidence="1">Uncharacterized protein</fullName>
    </submittedName>
</protein>
<accession>A0ACC1IW38</accession>
<dbReference type="Proteomes" id="UP001150581">
    <property type="component" value="Unassembled WGS sequence"/>
</dbReference>
<organism evidence="1 2">
    <name type="scientific">Kickxella alabastrina</name>
    <dbReference type="NCBI Taxonomy" id="61397"/>
    <lineage>
        <taxon>Eukaryota</taxon>
        <taxon>Fungi</taxon>
        <taxon>Fungi incertae sedis</taxon>
        <taxon>Zoopagomycota</taxon>
        <taxon>Kickxellomycotina</taxon>
        <taxon>Kickxellomycetes</taxon>
        <taxon>Kickxellales</taxon>
        <taxon>Kickxellaceae</taxon>
        <taxon>Kickxella</taxon>
    </lineage>
</organism>
<sequence length="225" mass="23820">MVKFASALFLASLFGAFASAQPVVAEALAPRNLVIVTVYETVYATAVAAAKPTSSVPAIAAKPTYAITQAAPVAHAAKTTVAAAYTTASKPTYTAPEPTYTAPVSNDWRTDMLAKINAVRASAGKSALILDTTLNTVAQSHSEYENSIHSMTHSDPNGTLGTRLSSRHIAWKGAAENIAWNQQDVASVMSAWTKSSGHYVNMVGDYTHVGFGQAGLYWTQDFYKA</sequence>
<gene>
    <name evidence="1" type="ORF">LPJ66_000434</name>
</gene>
<comment type="caution">
    <text evidence="1">The sequence shown here is derived from an EMBL/GenBank/DDBJ whole genome shotgun (WGS) entry which is preliminary data.</text>
</comment>
<name>A0ACC1IW38_9FUNG</name>
<keyword evidence="2" id="KW-1185">Reference proteome</keyword>
<dbReference type="EMBL" id="JANBPG010000012">
    <property type="protein sequence ID" value="KAJ1901878.1"/>
    <property type="molecule type" value="Genomic_DNA"/>
</dbReference>